<feature type="transmembrane region" description="Helical" evidence="1">
    <location>
        <begin position="85"/>
        <end position="104"/>
    </location>
</feature>
<feature type="transmembrane region" description="Helical" evidence="1">
    <location>
        <begin position="6"/>
        <end position="26"/>
    </location>
</feature>
<gene>
    <name evidence="2" type="ORF">BJY24_007439</name>
</gene>
<proteinExistence type="predicted"/>
<comment type="caution">
    <text evidence="2">The sequence shown here is derived from an EMBL/GenBank/DDBJ whole genome shotgun (WGS) entry which is preliminary data.</text>
</comment>
<accession>A0A7W9UMM7</accession>
<evidence type="ECO:0000256" key="1">
    <source>
        <dbReference type="SAM" id="Phobius"/>
    </source>
</evidence>
<feature type="transmembrane region" description="Helical" evidence="1">
    <location>
        <begin position="58"/>
        <end position="79"/>
    </location>
</feature>
<organism evidence="2 3">
    <name type="scientific">Nocardia transvalensis</name>
    <dbReference type="NCBI Taxonomy" id="37333"/>
    <lineage>
        <taxon>Bacteria</taxon>
        <taxon>Bacillati</taxon>
        <taxon>Actinomycetota</taxon>
        <taxon>Actinomycetes</taxon>
        <taxon>Mycobacteriales</taxon>
        <taxon>Nocardiaceae</taxon>
        <taxon>Nocardia</taxon>
    </lineage>
</organism>
<keyword evidence="3" id="KW-1185">Reference proteome</keyword>
<protein>
    <recommendedName>
        <fullName evidence="4">DUF4386 domain-containing protein</fullName>
    </recommendedName>
</protein>
<feature type="transmembrane region" description="Helical" evidence="1">
    <location>
        <begin position="161"/>
        <end position="180"/>
    </location>
</feature>
<dbReference type="RefSeq" id="WP_040753987.1">
    <property type="nucleotide sequence ID" value="NZ_JACHIT010000002.1"/>
</dbReference>
<dbReference type="AlphaFoldDB" id="A0A7W9UMM7"/>
<dbReference type="Proteomes" id="UP000540412">
    <property type="component" value="Unassembled WGS sequence"/>
</dbReference>
<feature type="transmembrane region" description="Helical" evidence="1">
    <location>
        <begin position="192"/>
        <end position="214"/>
    </location>
</feature>
<keyword evidence="1" id="KW-0472">Membrane</keyword>
<name>A0A7W9UMM7_9NOCA</name>
<evidence type="ECO:0000313" key="2">
    <source>
        <dbReference type="EMBL" id="MBB5918527.1"/>
    </source>
</evidence>
<keyword evidence="1" id="KW-1133">Transmembrane helix</keyword>
<evidence type="ECO:0008006" key="4">
    <source>
        <dbReference type="Google" id="ProtNLM"/>
    </source>
</evidence>
<dbReference type="EMBL" id="JACHIT010000002">
    <property type="protein sequence ID" value="MBB5918527.1"/>
    <property type="molecule type" value="Genomic_DNA"/>
</dbReference>
<keyword evidence="1" id="KW-0812">Transmembrane</keyword>
<feature type="transmembrane region" description="Helical" evidence="1">
    <location>
        <begin position="125"/>
        <end position="149"/>
    </location>
</feature>
<evidence type="ECO:0000313" key="3">
    <source>
        <dbReference type="Proteomes" id="UP000540412"/>
    </source>
</evidence>
<sequence>MSFTDLAGLGGIGFVVAAVVVNVFYVRGRLPMPMAGKGIDEVVGAFAAVGDALKRPSVLAPATWVCTTVFAAGLLARLWEGGSGATAWALVGFAGVLMQNIAFATVEALRFAMAAAAEHDRGSTVALWSLSTVLFGFNQLFLAIALLGFSAAGMGADFIPGWHAVLGYVSAALLFVSASASPYNVEGTDRIALTGLVGWLGWIAWIVAYSVALLRG</sequence>
<reference evidence="2 3" key="1">
    <citation type="submission" date="2020-08" db="EMBL/GenBank/DDBJ databases">
        <title>Sequencing the genomes of 1000 actinobacteria strains.</title>
        <authorList>
            <person name="Klenk H.-P."/>
        </authorList>
    </citation>
    <scope>NUCLEOTIDE SEQUENCE [LARGE SCALE GENOMIC DNA]</scope>
    <source>
        <strain evidence="2 3">DSM 43582</strain>
    </source>
</reference>